<dbReference type="InterPro" id="IPR016024">
    <property type="entry name" value="ARM-type_fold"/>
</dbReference>
<evidence type="ECO:0000313" key="2">
    <source>
        <dbReference type="Proteomes" id="UP000605568"/>
    </source>
</evidence>
<gene>
    <name evidence="1" type="ORF">GCM10017774_42550</name>
</gene>
<accession>A0ABQ3MIM8</accession>
<dbReference type="Proteomes" id="UP000605568">
    <property type="component" value="Unassembled WGS sequence"/>
</dbReference>
<organism evidence="1 2">
    <name type="scientific">Lentzea cavernae</name>
    <dbReference type="NCBI Taxonomy" id="2020703"/>
    <lineage>
        <taxon>Bacteria</taxon>
        <taxon>Bacillati</taxon>
        <taxon>Actinomycetota</taxon>
        <taxon>Actinomycetes</taxon>
        <taxon>Pseudonocardiales</taxon>
        <taxon>Pseudonocardiaceae</taxon>
        <taxon>Lentzea</taxon>
    </lineage>
</organism>
<keyword evidence="2" id="KW-1185">Reference proteome</keyword>
<dbReference type="EMBL" id="BNAR01000006">
    <property type="protein sequence ID" value="GHH43962.1"/>
    <property type="molecule type" value="Genomic_DNA"/>
</dbReference>
<dbReference type="SUPFAM" id="SSF48371">
    <property type="entry name" value="ARM repeat"/>
    <property type="match status" value="1"/>
</dbReference>
<reference evidence="2" key="1">
    <citation type="journal article" date="2019" name="Int. J. Syst. Evol. Microbiol.">
        <title>The Global Catalogue of Microorganisms (GCM) 10K type strain sequencing project: providing services to taxonomists for standard genome sequencing and annotation.</title>
        <authorList>
            <consortium name="The Broad Institute Genomics Platform"/>
            <consortium name="The Broad Institute Genome Sequencing Center for Infectious Disease"/>
            <person name="Wu L."/>
            <person name="Ma J."/>
        </authorList>
    </citation>
    <scope>NUCLEOTIDE SEQUENCE [LARGE SCALE GENOMIC DNA]</scope>
    <source>
        <strain evidence="2">CGMCC 4.7367</strain>
    </source>
</reference>
<proteinExistence type="predicted"/>
<comment type="caution">
    <text evidence="1">The sequence shown here is derived from an EMBL/GenBank/DDBJ whole genome shotgun (WGS) entry which is preliminary data.</text>
</comment>
<protein>
    <submittedName>
        <fullName evidence="1">Uncharacterized protein</fullName>
    </submittedName>
</protein>
<name>A0ABQ3MIM8_9PSEU</name>
<evidence type="ECO:0000313" key="1">
    <source>
        <dbReference type="EMBL" id="GHH43962.1"/>
    </source>
</evidence>
<sequence>MFVVRFVSMRDDEYRKAAELGLANKRAEQLLANHCRHARVHLLFGTSELGRRLGLPIGQAQVRCQHVDEPRHSSMHVTDLAVAFYENNCVGCEHRAPNGLVPTIATAVADRAAARVEAEARAAAARVRAVEEWETRRAARRVAVASEGYPARDVADGLDLLDPHPEGDSSGRVEAKRVRRLLVETARRAPEVFTSHLVDTIVDFGLKRRDGTACTVLRLLARSGVVTPERAANLAAQVLAEATVPEAGQVVAELAAAADRDLLRLALPNIIALSAERDALLGRTRPAEPAALLAAAALDTVLVTGEVIAELAADDDARRADAAYAAMVLLQADVRHLAVLGRPLVMSIRGADQIYAGEPKPSNNAARALAEAWRGEPAGTAALVENSAAEVDDETRSALYKVIFFLHRWRDDSPVPDEAVRVATAFLLRRIGGDWGSKISHGAARDLVDFAKRYPHVVLDKVEALLAALLALSTGTSRSSSLIVPDAPVPDPMYQELTVMDEMLERQRRSGKIRCVAEALGHLAKSVPSRVIPSVTSLLSATTGDDEVDSRTRASLLQVLAQSVTAANVAGMLPVLYTHLLSTDQVVRSASIDLWKGCAQSAEELPVELAELAPALAVDEYVVVHKKMLRALPALGLGDKIAAGLVDHFAAWAHVYAESDPQALEDALYGVLWAAHRRHDEGFLRGAALWVAERSAGLYCSDRERLLLDFSLRGVRSTEVWAKAALETMADPERPSVNIREDPLLAAMLDEPRGLVSLPIEMFGSLAQDLLPRFVGLAVEPLELLQAAGRFPEAAVLAAKLVDLVPDTREFRAIRWYLSAVESASRAEVEAHDGVRHVATTEVDHENEIDDEDKPPFVVHARHRARVRDCLADVPVADPSSAATVIEDAVALIKGANVSRAVQHYGSALALGAKLLRYDAALRCADGSDVTWLASVKREAAVFLKTIDEEKSSFTTVAAKKFAVAVGGAEPDTVDQLLNDLRRISAPLPLAQPVTYRMFRTESFAAQNVSARQQSEQDELPPLVVAVLSLDDHPVVDAAVLRTDYVYDLGMDLRLEKWPDWADECHVSLLTVLPPDVLTAPTFTFTRADIDRDQQGVLIQAKGTLRCAAERQVGQPPLDLPVHIQFVAGVSGTSGPARLEVAEVGGHRRLRLRPYDPTRDIVTPEQLSPRLLEFYEPLHDDHSLDQDDVHAFCRLFTACVRAAHSIMFNRVFRAGQRVTEQQFHDDLEQRLLGDPTLGGRVARRDPLAGGFDDLRHDNIVAELKVEKVTPRTVETCTKFLGQPTQYGVGQGSRLSMLVVLDHARKTAPPAVLENYIGWLLPAHHGLADPSHPSRVRVLIIPTGWPVPSAWSRRRAAVRGDGTTGGV</sequence>